<dbReference type="EMBL" id="JABXWD010000377">
    <property type="protein sequence ID" value="MBV6342909.1"/>
    <property type="molecule type" value="Genomic_DNA"/>
</dbReference>
<evidence type="ECO:0000313" key="3">
    <source>
        <dbReference type="EMBL" id="MBV6342909.1"/>
    </source>
</evidence>
<accession>A0ABS6S3F6</accession>
<dbReference type="InterPro" id="IPR028976">
    <property type="entry name" value="CheC-like_sf"/>
</dbReference>
<dbReference type="PANTHER" id="PTHR43484:SF1">
    <property type="entry name" value="FLAGELLAR MOTOR SWITCH PROTEIN FLIN"/>
    <property type="match status" value="1"/>
</dbReference>
<dbReference type="SUPFAM" id="SSF103039">
    <property type="entry name" value="CheC-like"/>
    <property type="match status" value="1"/>
</dbReference>
<protein>
    <submittedName>
        <fullName evidence="3">Chemotaxis protein CheC</fullName>
    </submittedName>
</protein>
<sequence length="217" mass="24506">MDLTDMEQDALKEFFNMGLGMAADSLSQMVKKEIFLSLPQLAVVTHKQAIELVNNQDEGKLVAVRQNFLGELEGTALLIFPGGKGLELVRTLLGENIPLESLTELEQETLLDVGNVILNAFLSSFTQMMTIDFEFEAAEFLKADCEALLAMNSHRLVRSAKPDNKDDEEQAFFLMMDFKTEEDEHRHSSLRGYVVLLFSREAMATLRKELQRILTTL</sequence>
<evidence type="ECO:0000313" key="4">
    <source>
        <dbReference type="Proteomes" id="UP001196980"/>
    </source>
</evidence>
<gene>
    <name evidence="3" type="ORF">HWQ67_15085</name>
</gene>
<feature type="domain" description="CheC-like protein" evidence="2">
    <location>
        <begin position="6"/>
        <end position="34"/>
    </location>
</feature>
<proteinExistence type="predicted"/>
<dbReference type="InterPro" id="IPR051469">
    <property type="entry name" value="FliN/MopA/SpaO"/>
</dbReference>
<dbReference type="RefSeq" id="WP_218253520.1">
    <property type="nucleotide sequence ID" value="NZ_JABXWD010000377.1"/>
</dbReference>
<dbReference type="PANTHER" id="PTHR43484">
    <property type="match status" value="1"/>
</dbReference>
<keyword evidence="1" id="KW-0145">Chemotaxis</keyword>
<comment type="caution">
    <text evidence="3">The sequence shown here is derived from an EMBL/GenBank/DDBJ whole genome shotgun (WGS) entry which is preliminary data.</text>
</comment>
<dbReference type="Gene3D" id="3.40.1550.10">
    <property type="entry name" value="CheC-like"/>
    <property type="match status" value="1"/>
</dbReference>
<dbReference type="Pfam" id="PF04509">
    <property type="entry name" value="CheC"/>
    <property type="match status" value="1"/>
</dbReference>
<dbReference type="CDD" id="cd17910">
    <property type="entry name" value="CheC_ClassII"/>
    <property type="match status" value="1"/>
</dbReference>
<dbReference type="Proteomes" id="UP001196980">
    <property type="component" value="Unassembled WGS sequence"/>
</dbReference>
<name>A0ABS6S3F6_9BACT</name>
<organism evidence="3 4">
    <name type="scientific">Candidatus Magnetobacterium casense</name>
    <dbReference type="NCBI Taxonomy" id="1455061"/>
    <lineage>
        <taxon>Bacteria</taxon>
        <taxon>Pseudomonadati</taxon>
        <taxon>Nitrospirota</taxon>
        <taxon>Thermodesulfovibrionia</taxon>
        <taxon>Thermodesulfovibrionales</taxon>
        <taxon>Candidatus Magnetobacteriaceae</taxon>
        <taxon>Candidatus Magnetobacterium</taxon>
    </lineage>
</organism>
<evidence type="ECO:0000256" key="1">
    <source>
        <dbReference type="ARBA" id="ARBA00022500"/>
    </source>
</evidence>
<dbReference type="InterPro" id="IPR007597">
    <property type="entry name" value="CheC"/>
</dbReference>
<evidence type="ECO:0000259" key="2">
    <source>
        <dbReference type="Pfam" id="PF04509"/>
    </source>
</evidence>
<keyword evidence="4" id="KW-1185">Reference proteome</keyword>
<reference evidence="3 4" key="1">
    <citation type="journal article" date="2020" name="J Geophys Res Biogeosci">
        <title>Magnetotaxis as an Adaptation to Enable Bacterial Shuttling of Microbial Sulfur and Sulfur Cycling Across Aquatic Oxic#Anoxic Interfaces.</title>
        <authorList>
            <person name="Li J."/>
            <person name="Liu P."/>
            <person name="Wang J."/>
            <person name="Roberts A.P."/>
            <person name="Pan Y."/>
        </authorList>
    </citation>
    <scope>NUCLEOTIDE SEQUENCE [LARGE SCALE GENOMIC DNA]</scope>
    <source>
        <strain evidence="3 4">MYR-1_YQ</strain>
    </source>
</reference>